<evidence type="ECO:0000259" key="2">
    <source>
        <dbReference type="Pfam" id="PF18013"/>
    </source>
</evidence>
<dbReference type="Pfam" id="PF18013">
    <property type="entry name" value="Phage_lysozyme2"/>
    <property type="match status" value="1"/>
</dbReference>
<dbReference type="Proteomes" id="UP001317870">
    <property type="component" value="Chromosome"/>
</dbReference>
<dbReference type="InterPro" id="IPR019710">
    <property type="entry name" value="DUF4226"/>
</dbReference>
<feature type="domain" description="Phage tail lysozyme" evidence="2">
    <location>
        <begin position="304"/>
        <end position="434"/>
    </location>
</feature>
<reference evidence="3 4" key="1">
    <citation type="submission" date="2022-11" db="EMBL/GenBank/DDBJ databases">
        <title>Genome Sequencing of Nocardia sp. ON39_IFM12276 and assembly.</title>
        <authorList>
            <person name="Shimojima M."/>
            <person name="Toyokawa M."/>
            <person name="Uesaka K."/>
        </authorList>
    </citation>
    <scope>NUCLEOTIDE SEQUENCE [LARGE SCALE GENOMIC DNA]</scope>
    <source>
        <strain evidence="3 4">IFM 12276</strain>
    </source>
</reference>
<sequence>MPGAAAPGQAGQPGGVPGQPGVGVPGGPVPGGPGGVVAPRVESAPGRGGGAGREEEREPEPLVDPEVVAGVLPMAGMMAMGMLPMIASALAGLGGGGDGGGSAPVASGVGSDGSGAVAGGMSPEAARAMDVLKQLEGVYGEGEPVDPQARELPQQSGGVSGSGATTRAIRAKRLFQRNAAKAFNNVDNQLVSYVQGLKGSNKVDKKAIIKLVREVNVALAELGPQAYTKAGQQKVHQILTAALLKAQSIVSGGSATSSDTAAAINRLTKQYLYNIAGKNYTPPTGTNGTSGSADNIPGGSNANPADIYRYLISKHGLTPAQAAGIVGNIQVESGFKTSAYNSGEGAIGLCQWRGGRRQALERFAAARGKPVTDWKTQVDFMMAELRSNESTAYGYLRAAQTPAYAAAVFDQYYERSSGEARGQRIAYANSIASAMRNVAV</sequence>
<dbReference type="Pfam" id="PF10774">
    <property type="entry name" value="DUF4226"/>
    <property type="match status" value="1"/>
</dbReference>
<feature type="compositionally biased region" description="Low complexity" evidence="1">
    <location>
        <begin position="1"/>
        <end position="10"/>
    </location>
</feature>
<dbReference type="EMBL" id="AP026978">
    <property type="protein sequence ID" value="BDU01910.1"/>
    <property type="molecule type" value="Genomic_DNA"/>
</dbReference>
<dbReference type="InterPro" id="IPR041219">
    <property type="entry name" value="Phage_lysozyme2"/>
</dbReference>
<evidence type="ECO:0000313" key="3">
    <source>
        <dbReference type="EMBL" id="BDU01910.1"/>
    </source>
</evidence>
<organism evidence="3 4">
    <name type="scientific">Nocardia sputorum</name>
    <dbReference type="NCBI Taxonomy" id="2984338"/>
    <lineage>
        <taxon>Bacteria</taxon>
        <taxon>Bacillati</taxon>
        <taxon>Actinomycetota</taxon>
        <taxon>Actinomycetes</taxon>
        <taxon>Mycobacteriales</taxon>
        <taxon>Nocardiaceae</taxon>
        <taxon>Nocardia</taxon>
    </lineage>
</organism>
<name>A0ABM8D3D4_9NOCA</name>
<proteinExistence type="predicted"/>
<dbReference type="Gene3D" id="1.10.530.10">
    <property type="match status" value="1"/>
</dbReference>
<feature type="compositionally biased region" description="Gly residues" evidence="1">
    <location>
        <begin position="11"/>
        <end position="26"/>
    </location>
</feature>
<feature type="region of interest" description="Disordered" evidence="1">
    <location>
        <begin position="1"/>
        <end position="64"/>
    </location>
</feature>
<keyword evidence="4" id="KW-1185">Reference proteome</keyword>
<evidence type="ECO:0000256" key="1">
    <source>
        <dbReference type="SAM" id="MobiDB-lite"/>
    </source>
</evidence>
<accession>A0ABM8D3D4</accession>
<evidence type="ECO:0000313" key="4">
    <source>
        <dbReference type="Proteomes" id="UP001317870"/>
    </source>
</evidence>
<protein>
    <recommendedName>
        <fullName evidence="2">Phage tail lysozyme domain-containing protein</fullName>
    </recommendedName>
</protein>
<gene>
    <name evidence="3" type="ORF">IFM12276_49380</name>
</gene>